<keyword evidence="5" id="KW-0677">Repeat</keyword>
<name>A0A8B6EML3_MYTGA</name>
<proteinExistence type="inferred from homology"/>
<dbReference type="PANTHER" id="PTHR14773:SF0">
    <property type="entry name" value="WD REPEAT-CONTAINING PROTEIN 76"/>
    <property type="match status" value="1"/>
</dbReference>
<evidence type="ECO:0000256" key="4">
    <source>
        <dbReference type="ARBA" id="ARBA00022574"/>
    </source>
</evidence>
<evidence type="ECO:0000256" key="2">
    <source>
        <dbReference type="ARBA" id="ARBA00005434"/>
    </source>
</evidence>
<dbReference type="GO" id="GO:0003677">
    <property type="term" value="F:DNA binding"/>
    <property type="evidence" value="ECO:0007669"/>
    <property type="project" value="TreeGrafter"/>
</dbReference>
<dbReference type="SUPFAM" id="SSF50978">
    <property type="entry name" value="WD40 repeat-like"/>
    <property type="match status" value="1"/>
</dbReference>
<evidence type="ECO:0000256" key="1">
    <source>
        <dbReference type="ARBA" id="ARBA00002530"/>
    </source>
</evidence>
<dbReference type="InterPro" id="IPR001680">
    <property type="entry name" value="WD40_rpt"/>
</dbReference>
<keyword evidence="7" id="KW-1185">Reference proteome</keyword>
<evidence type="ECO:0000256" key="3">
    <source>
        <dbReference type="ARBA" id="ARBA00021234"/>
    </source>
</evidence>
<dbReference type="GO" id="GO:2000001">
    <property type="term" value="P:regulation of DNA damage checkpoint"/>
    <property type="evidence" value="ECO:0007669"/>
    <property type="project" value="TreeGrafter"/>
</dbReference>
<evidence type="ECO:0000256" key="5">
    <source>
        <dbReference type="ARBA" id="ARBA00022737"/>
    </source>
</evidence>
<comment type="similarity">
    <text evidence="2">Belongs to the WD repeat DDB2/WDR76 family.</text>
</comment>
<dbReference type="SMART" id="SM00320">
    <property type="entry name" value="WD40"/>
    <property type="match status" value="1"/>
</dbReference>
<gene>
    <name evidence="6" type="ORF">MGAL_10B060205</name>
</gene>
<dbReference type="InterPro" id="IPR036322">
    <property type="entry name" value="WD40_repeat_dom_sf"/>
</dbReference>
<evidence type="ECO:0000313" key="7">
    <source>
        <dbReference type="Proteomes" id="UP000596742"/>
    </source>
</evidence>
<evidence type="ECO:0000313" key="6">
    <source>
        <dbReference type="EMBL" id="VDI37243.1"/>
    </source>
</evidence>
<dbReference type="InterPro" id="IPR015943">
    <property type="entry name" value="WD40/YVTN_repeat-like_dom_sf"/>
</dbReference>
<dbReference type="PANTHER" id="PTHR14773">
    <property type="entry name" value="WD REPEAT-CONTAINING PROTEIN 76"/>
    <property type="match status" value="1"/>
</dbReference>
<dbReference type="Gene3D" id="2.130.10.10">
    <property type="entry name" value="YVTN repeat-like/Quinoprotein amine dehydrogenase"/>
    <property type="match status" value="1"/>
</dbReference>
<dbReference type="AlphaFoldDB" id="A0A8B6EML3"/>
<dbReference type="Proteomes" id="UP000596742">
    <property type="component" value="Unassembled WGS sequence"/>
</dbReference>
<protein>
    <recommendedName>
        <fullName evidence="3">WD repeat-containing protein 76</fullName>
    </recommendedName>
</protein>
<comment type="caution">
    <text evidence="6">The sequence shown here is derived from an EMBL/GenBank/DDBJ whole genome shotgun (WGS) entry which is preliminary data.</text>
</comment>
<dbReference type="InterPro" id="IPR050853">
    <property type="entry name" value="WD_repeat_DNA-damage-binding"/>
</dbReference>
<feature type="non-terminal residue" evidence="6">
    <location>
        <position position="1"/>
    </location>
</feature>
<dbReference type="GO" id="GO:0005634">
    <property type="term" value="C:nucleus"/>
    <property type="evidence" value="ECO:0007669"/>
    <property type="project" value="TreeGrafter"/>
</dbReference>
<dbReference type="EMBL" id="UYJE01005423">
    <property type="protein sequence ID" value="VDI37243.1"/>
    <property type="molecule type" value="Genomic_DNA"/>
</dbReference>
<accession>A0A8B6EML3</accession>
<comment type="function">
    <text evidence="1">Specifically binds 5-hydroxymethylcytosine (5hmC), suggesting that it acts as a specific reader of 5hmC.</text>
</comment>
<keyword evidence="4" id="KW-0853">WD repeat</keyword>
<organism evidence="6 7">
    <name type="scientific">Mytilus galloprovincialis</name>
    <name type="common">Mediterranean mussel</name>
    <dbReference type="NCBI Taxonomy" id="29158"/>
    <lineage>
        <taxon>Eukaryota</taxon>
        <taxon>Metazoa</taxon>
        <taxon>Spiralia</taxon>
        <taxon>Lophotrochozoa</taxon>
        <taxon>Mollusca</taxon>
        <taxon>Bivalvia</taxon>
        <taxon>Autobranchia</taxon>
        <taxon>Pteriomorphia</taxon>
        <taxon>Mytilida</taxon>
        <taxon>Mytiloidea</taxon>
        <taxon>Mytilidae</taxon>
        <taxon>Mytilinae</taxon>
        <taxon>Mytilus</taxon>
    </lineage>
</organism>
<sequence>TVCIWDLRKLKEKGKSQSLDELSHDKSINSAYFSPVTGKYILSTSLDDRIRIFNSENLSSCNKEHSIVHDNHTGRWLTGFRANWHPTREDLFTVGSMSRPRQVENKKKMFSLQHYSQKGNIENLHYNNVEYHLENTVKFFLHLHYY</sequence>
<reference evidence="6" key="1">
    <citation type="submission" date="2018-11" db="EMBL/GenBank/DDBJ databases">
        <authorList>
            <person name="Alioto T."/>
            <person name="Alioto T."/>
        </authorList>
    </citation>
    <scope>NUCLEOTIDE SEQUENCE</scope>
</reference>